<dbReference type="Gene3D" id="3.30.1460.30">
    <property type="entry name" value="YgaC/TfoX-N like chaperone"/>
    <property type="match status" value="1"/>
</dbReference>
<evidence type="ECO:0000313" key="2">
    <source>
        <dbReference type="EMBL" id="MDQ0462910.1"/>
    </source>
</evidence>
<name>A0ABU0ILL1_9CAUL</name>
<dbReference type="RefSeq" id="WP_307345918.1">
    <property type="nucleotide sequence ID" value="NZ_JAUSVS010000001.1"/>
</dbReference>
<sequence length="129" mass="13959">MAVSEAIKGQARELFSDLGEVAIKLMFGGAGLYIDGMMFGLIAGEVVHLKVDDETEAAFIEAGSAPFIFLMRDGRQAPLRYWRLPDVAADDPEEAARWGRLALDAALRAKRPKSKAKARADIGPGPWDG</sequence>
<reference evidence="2 3" key="1">
    <citation type="submission" date="2023-07" db="EMBL/GenBank/DDBJ databases">
        <title>Genomic Encyclopedia of Type Strains, Phase IV (KMG-IV): sequencing the most valuable type-strain genomes for metagenomic binning, comparative biology and taxonomic classification.</title>
        <authorList>
            <person name="Goeker M."/>
        </authorList>
    </citation>
    <scope>NUCLEOTIDE SEQUENCE [LARGE SCALE GENOMIC DNA]</scope>
    <source>
        <strain evidence="2 3">DSM 18695</strain>
    </source>
</reference>
<dbReference type="InterPro" id="IPR047525">
    <property type="entry name" value="TfoX-like"/>
</dbReference>
<evidence type="ECO:0000313" key="3">
    <source>
        <dbReference type="Proteomes" id="UP001228905"/>
    </source>
</evidence>
<dbReference type="InterPro" id="IPR007076">
    <property type="entry name" value="TfoX_N"/>
</dbReference>
<dbReference type="PANTHER" id="PTHR36121">
    <property type="entry name" value="PROTEIN SXY"/>
    <property type="match status" value="1"/>
</dbReference>
<organism evidence="2 3">
    <name type="scientific">Caulobacter ginsengisoli</name>
    <dbReference type="NCBI Taxonomy" id="400775"/>
    <lineage>
        <taxon>Bacteria</taxon>
        <taxon>Pseudomonadati</taxon>
        <taxon>Pseudomonadota</taxon>
        <taxon>Alphaproteobacteria</taxon>
        <taxon>Caulobacterales</taxon>
        <taxon>Caulobacteraceae</taxon>
        <taxon>Caulobacter</taxon>
    </lineage>
</organism>
<dbReference type="PANTHER" id="PTHR36121:SF1">
    <property type="entry name" value="PROTEIN SXY"/>
    <property type="match status" value="1"/>
</dbReference>
<evidence type="ECO:0000259" key="1">
    <source>
        <dbReference type="Pfam" id="PF04993"/>
    </source>
</evidence>
<comment type="caution">
    <text evidence="2">The sequence shown here is derived from an EMBL/GenBank/DDBJ whole genome shotgun (WGS) entry which is preliminary data.</text>
</comment>
<keyword evidence="3" id="KW-1185">Reference proteome</keyword>
<dbReference type="SUPFAM" id="SSF159894">
    <property type="entry name" value="YgaC/TfoX-N like"/>
    <property type="match status" value="1"/>
</dbReference>
<dbReference type="Proteomes" id="UP001228905">
    <property type="component" value="Unassembled WGS sequence"/>
</dbReference>
<accession>A0ABU0ILL1</accession>
<dbReference type="EMBL" id="JAUSVS010000001">
    <property type="protein sequence ID" value="MDQ0462910.1"/>
    <property type="molecule type" value="Genomic_DNA"/>
</dbReference>
<feature type="domain" description="TfoX N-terminal" evidence="1">
    <location>
        <begin position="13"/>
        <end position="106"/>
    </location>
</feature>
<dbReference type="Pfam" id="PF04993">
    <property type="entry name" value="TfoX_N"/>
    <property type="match status" value="1"/>
</dbReference>
<gene>
    <name evidence="2" type="ORF">QO010_000658</name>
</gene>
<proteinExistence type="predicted"/>
<protein>
    <submittedName>
        <fullName evidence="2">DNA transformation protein</fullName>
    </submittedName>
</protein>